<keyword evidence="1" id="KW-0812">Transmembrane</keyword>
<keyword evidence="3" id="KW-1185">Reference proteome</keyword>
<gene>
    <name evidence="2" type="ORF">MQN93_29425</name>
</gene>
<dbReference type="EMBL" id="JALDAX010000013">
    <property type="protein sequence ID" value="MCI3243851.1"/>
    <property type="molecule type" value="Genomic_DNA"/>
</dbReference>
<keyword evidence="1" id="KW-0472">Membrane</keyword>
<reference evidence="2" key="1">
    <citation type="submission" date="2022-03" db="EMBL/GenBank/DDBJ databases">
        <title>Streptomyces 7R015 and 7R016 isolated from Barleria lupulina in Thailand.</title>
        <authorList>
            <person name="Kanchanasin P."/>
            <person name="Phongsopitanun W."/>
            <person name="Tanasupawat S."/>
        </authorList>
    </citation>
    <scope>NUCLEOTIDE SEQUENCE</scope>
    <source>
        <strain evidence="2">7R016</strain>
    </source>
</reference>
<proteinExistence type="predicted"/>
<accession>A0ABS9XP49</accession>
<name>A0ABS9XP49_9ACTN</name>
<protein>
    <submittedName>
        <fullName evidence="2">Uncharacterized protein</fullName>
    </submittedName>
</protein>
<organism evidence="2 3">
    <name type="scientific">Streptomyces spinosisporus</name>
    <dbReference type="NCBI Taxonomy" id="2927582"/>
    <lineage>
        <taxon>Bacteria</taxon>
        <taxon>Bacillati</taxon>
        <taxon>Actinomycetota</taxon>
        <taxon>Actinomycetes</taxon>
        <taxon>Kitasatosporales</taxon>
        <taxon>Streptomycetaceae</taxon>
        <taxon>Streptomyces</taxon>
    </lineage>
</organism>
<keyword evidence="1" id="KW-1133">Transmembrane helix</keyword>
<evidence type="ECO:0000313" key="3">
    <source>
        <dbReference type="Proteomes" id="UP001165270"/>
    </source>
</evidence>
<feature type="transmembrane region" description="Helical" evidence="1">
    <location>
        <begin position="28"/>
        <end position="48"/>
    </location>
</feature>
<dbReference type="Proteomes" id="UP001165270">
    <property type="component" value="Unassembled WGS sequence"/>
</dbReference>
<sequence length="57" mass="5832">MFFALAGVVATIVGGVASLLVPASGPRVVIWVAVAATVALSAGVWRGFAGLRNDHRR</sequence>
<dbReference type="RefSeq" id="WP_242711932.1">
    <property type="nucleotide sequence ID" value="NZ_JALDAX010000013.1"/>
</dbReference>
<comment type="caution">
    <text evidence="2">The sequence shown here is derived from an EMBL/GenBank/DDBJ whole genome shotgun (WGS) entry which is preliminary data.</text>
</comment>
<evidence type="ECO:0000313" key="2">
    <source>
        <dbReference type="EMBL" id="MCI3243851.1"/>
    </source>
</evidence>
<evidence type="ECO:0000256" key="1">
    <source>
        <dbReference type="SAM" id="Phobius"/>
    </source>
</evidence>